<name>Q1JYR9_DESA6</name>
<reference evidence="1" key="1">
    <citation type="submission" date="2006-05" db="EMBL/GenBank/DDBJ databases">
        <title>Annotation of the draft genome assembly of Desulfuromonas acetoxidans DSM 684.</title>
        <authorList>
            <consortium name="US DOE Joint Genome Institute (JGI-ORNL)"/>
            <person name="Larimer F."/>
            <person name="Land M."/>
            <person name="Hauser L."/>
        </authorList>
    </citation>
    <scope>NUCLEOTIDE SEQUENCE [LARGE SCALE GENOMIC DNA]</scope>
    <source>
        <strain evidence="1">DSM 684</strain>
    </source>
</reference>
<reference evidence="1" key="2">
    <citation type="submission" date="2006-05" db="EMBL/GenBank/DDBJ databases">
        <title>Sequencing of the draft genome and assembly of Desulfuromonas acetoxidans DSM 684.</title>
        <authorList>
            <consortium name="US DOE Joint Genome Institute (JGI-PGF)"/>
            <person name="Copeland A."/>
            <person name="Lucas S."/>
            <person name="Lapidus A."/>
            <person name="Barry K."/>
            <person name="Detter J.C."/>
            <person name="Glavina del Rio T."/>
            <person name="Hammon N."/>
            <person name="Israni S."/>
            <person name="Dalin E."/>
            <person name="Tice H."/>
            <person name="Bruce D."/>
            <person name="Pitluck S."/>
            <person name="Richardson P."/>
        </authorList>
    </citation>
    <scope>NUCLEOTIDE SEQUENCE [LARGE SCALE GENOMIC DNA]</scope>
    <source>
        <strain evidence="1">DSM 684</strain>
    </source>
</reference>
<keyword evidence="2" id="KW-1185">Reference proteome</keyword>
<evidence type="ECO:0000313" key="2">
    <source>
        <dbReference type="Proteomes" id="UP000005695"/>
    </source>
</evidence>
<dbReference type="AlphaFoldDB" id="Q1JYR9"/>
<protein>
    <submittedName>
        <fullName evidence="1">Uncharacterized protein</fullName>
    </submittedName>
</protein>
<sequence length="92" mass="10464">MSFDRNKAEKQACGIYCELSKLRSMLRALELAAWGEDGRPSDGGDPIDWIDVIELVKRDVTEIAQKAEDMEHYIRHGEERKQAECPLTEKAA</sequence>
<dbReference type="Proteomes" id="UP000005695">
    <property type="component" value="Unassembled WGS sequence"/>
</dbReference>
<proteinExistence type="predicted"/>
<organism evidence="1 2">
    <name type="scientific">Desulfuromonas acetoxidans (strain DSM 684 / 11070)</name>
    <dbReference type="NCBI Taxonomy" id="281689"/>
    <lineage>
        <taxon>Bacteria</taxon>
        <taxon>Pseudomonadati</taxon>
        <taxon>Thermodesulfobacteriota</taxon>
        <taxon>Desulfuromonadia</taxon>
        <taxon>Desulfuromonadales</taxon>
        <taxon>Desulfuromonadaceae</taxon>
        <taxon>Desulfuromonas</taxon>
    </lineage>
</organism>
<dbReference type="EMBL" id="AAEW02000011">
    <property type="protein sequence ID" value="EAT15346.1"/>
    <property type="molecule type" value="Genomic_DNA"/>
</dbReference>
<accession>Q1JYR9</accession>
<evidence type="ECO:0000313" key="1">
    <source>
        <dbReference type="EMBL" id="EAT15346.1"/>
    </source>
</evidence>
<gene>
    <name evidence="1" type="ORF">Dace_1010</name>
</gene>
<comment type="caution">
    <text evidence="1">The sequence shown here is derived from an EMBL/GenBank/DDBJ whole genome shotgun (WGS) entry which is preliminary data.</text>
</comment>
<dbReference type="RefSeq" id="WP_006001018.1">
    <property type="nucleotide sequence ID" value="NZ_AAEW02000011.1"/>
</dbReference>